<gene>
    <name evidence="7" type="primary">dhaK</name>
    <name evidence="7" type="ORF">ENSA5_30000</name>
</gene>
<dbReference type="Pfam" id="PF02734">
    <property type="entry name" value="Dak2"/>
    <property type="match status" value="1"/>
</dbReference>
<keyword evidence="1 7" id="KW-0808">Transferase</keyword>
<dbReference type="AlphaFoldDB" id="A0A2S9XZH4"/>
<accession>A0A2S9XZH4</accession>
<dbReference type="EMBL" id="PVNK01000146">
    <property type="protein sequence ID" value="PRP98268.1"/>
    <property type="molecule type" value="Genomic_DNA"/>
</dbReference>
<dbReference type="PANTHER" id="PTHR28629">
    <property type="entry name" value="TRIOKINASE/FMN CYCLASE"/>
    <property type="match status" value="1"/>
</dbReference>
<dbReference type="SUPFAM" id="SSF82549">
    <property type="entry name" value="DAK1/DegV-like"/>
    <property type="match status" value="1"/>
</dbReference>
<dbReference type="Proteomes" id="UP000237968">
    <property type="component" value="Unassembled WGS sequence"/>
</dbReference>
<evidence type="ECO:0000256" key="1">
    <source>
        <dbReference type="ARBA" id="ARBA00022679"/>
    </source>
</evidence>
<dbReference type="SMART" id="SM01120">
    <property type="entry name" value="Dak2"/>
    <property type="match status" value="1"/>
</dbReference>
<sequence>MKRFINDKDTIVTEALDGVVALGAGGLARLDGYPYIKVVMRAQLDPSKVAVISGGGAGHEPAHAGFVGPGLLSAAVSGEIFASPSVEAVYAGIMAVTGDAGCLLVVKNYTGDRLNFGLAAERARARGKRVETVLVADDVAIPGSPAPRGVAGTLFVHKIAGHLAEQGADLATVAAAARAAAADIRSLGVSLASCTIPGQPATERLAADEGELGLGIHGEPGVEKIALQSVRSIVTLMVSRLEAALPAGERRYAALINNLGAVPAIEMSVIAHEVLRSELASRLELVIGPAPLMTSLDMNGFSLSLLALDDARREALTSPCGPAAWPAARAPSPVVVRPLAQKAARIEAAASSDERVERALSALLDRLVAMQAELDHLDAKIGDGDTGSTFATAARAVQARLAQLPFAAPDQLLAVLGEILASAMGGSSGVLMSIFCTAAGRAYARGLAWPAALAEGGARIAEYGGAAPGDRTMIDALAPGFGALLDTGSLERAAAAARAGAEQTAGMRRAKAGRAAYLSAESLEGVPDPGAVAVAAAFEAIRDALAG</sequence>
<evidence type="ECO:0000313" key="7">
    <source>
        <dbReference type="EMBL" id="PRP98268.1"/>
    </source>
</evidence>
<evidence type="ECO:0000259" key="6">
    <source>
        <dbReference type="PROSITE" id="PS51481"/>
    </source>
</evidence>
<evidence type="ECO:0000256" key="3">
    <source>
        <dbReference type="ARBA" id="ARBA00022777"/>
    </source>
</evidence>
<evidence type="ECO:0000313" key="8">
    <source>
        <dbReference type="Proteomes" id="UP000237968"/>
    </source>
</evidence>
<dbReference type="PROSITE" id="PS51480">
    <property type="entry name" value="DHAL"/>
    <property type="match status" value="1"/>
</dbReference>
<keyword evidence="3 7" id="KW-0418">Kinase</keyword>
<reference evidence="7 8" key="1">
    <citation type="submission" date="2018-03" db="EMBL/GenBank/DDBJ databases">
        <title>Draft Genome Sequences of the Obligatory Marine Myxobacteria Enhygromyxa salina SWB005.</title>
        <authorList>
            <person name="Poehlein A."/>
            <person name="Moghaddam J.A."/>
            <person name="Harms H."/>
            <person name="Alanjari M."/>
            <person name="Koenig G.M."/>
            <person name="Daniel R."/>
            <person name="Schaeberle T.F."/>
        </authorList>
    </citation>
    <scope>NUCLEOTIDE SEQUENCE [LARGE SCALE GENOMIC DNA]</scope>
    <source>
        <strain evidence="7 8">SWB005</strain>
    </source>
</reference>
<organism evidence="7 8">
    <name type="scientific">Enhygromyxa salina</name>
    <dbReference type="NCBI Taxonomy" id="215803"/>
    <lineage>
        <taxon>Bacteria</taxon>
        <taxon>Pseudomonadati</taxon>
        <taxon>Myxococcota</taxon>
        <taxon>Polyangia</taxon>
        <taxon>Nannocystales</taxon>
        <taxon>Nannocystaceae</taxon>
        <taxon>Enhygromyxa</taxon>
    </lineage>
</organism>
<dbReference type="PROSITE" id="PS51481">
    <property type="entry name" value="DHAK"/>
    <property type="match status" value="1"/>
</dbReference>
<dbReference type="SUPFAM" id="SSF101473">
    <property type="entry name" value="DhaL-like"/>
    <property type="match status" value="1"/>
</dbReference>
<dbReference type="OrthoDB" id="9806345at2"/>
<dbReference type="Gene3D" id="3.30.1180.20">
    <property type="entry name" value="Dihydroxyacetone kinase, domain 2"/>
    <property type="match status" value="1"/>
</dbReference>
<comment type="caution">
    <text evidence="7">The sequence shown here is derived from an EMBL/GenBank/DDBJ whole genome shotgun (WGS) entry which is preliminary data.</text>
</comment>
<feature type="domain" description="DhaK" evidence="6">
    <location>
        <begin position="7"/>
        <end position="325"/>
    </location>
</feature>
<dbReference type="RefSeq" id="WP_106392372.1">
    <property type="nucleotide sequence ID" value="NZ_PVNK01000146.1"/>
</dbReference>
<protein>
    <submittedName>
        <fullName evidence="7">Dihydroxyacetone kinase</fullName>
        <ecNumber evidence="7">2.7.1.29</ecNumber>
    </submittedName>
</protein>
<dbReference type="InterPro" id="IPR050861">
    <property type="entry name" value="Dihydroxyacetone_Kinase"/>
</dbReference>
<dbReference type="InterPro" id="IPR004007">
    <property type="entry name" value="DhaL_dom"/>
</dbReference>
<dbReference type="Gene3D" id="1.25.40.340">
    <property type="match status" value="1"/>
</dbReference>
<dbReference type="GO" id="GO:0019563">
    <property type="term" value="P:glycerol catabolic process"/>
    <property type="evidence" value="ECO:0007669"/>
    <property type="project" value="TreeGrafter"/>
</dbReference>
<evidence type="ECO:0000259" key="5">
    <source>
        <dbReference type="PROSITE" id="PS51480"/>
    </source>
</evidence>
<evidence type="ECO:0000256" key="4">
    <source>
        <dbReference type="ARBA" id="ARBA00022840"/>
    </source>
</evidence>
<dbReference type="GO" id="GO:0005829">
    <property type="term" value="C:cytosol"/>
    <property type="evidence" value="ECO:0007669"/>
    <property type="project" value="TreeGrafter"/>
</dbReference>
<dbReference type="FunFam" id="3.40.50.10440:FF:000001">
    <property type="entry name" value="Dihydroxyacetone kinase, DhaK subunit"/>
    <property type="match status" value="1"/>
</dbReference>
<dbReference type="Gene3D" id="3.40.50.10440">
    <property type="entry name" value="Dihydroxyacetone kinase, domain 1"/>
    <property type="match status" value="1"/>
</dbReference>
<dbReference type="EC" id="2.7.1.29" evidence="7"/>
<keyword evidence="8" id="KW-1185">Reference proteome</keyword>
<dbReference type="Pfam" id="PF02733">
    <property type="entry name" value="Dak1"/>
    <property type="match status" value="1"/>
</dbReference>
<feature type="domain" description="DhaL" evidence="5">
    <location>
        <begin position="354"/>
        <end position="543"/>
    </location>
</feature>
<keyword evidence="4" id="KW-0067">ATP-binding</keyword>
<dbReference type="InterPro" id="IPR036117">
    <property type="entry name" value="DhaL_dom_sf"/>
</dbReference>
<proteinExistence type="predicted"/>
<dbReference type="InterPro" id="IPR004006">
    <property type="entry name" value="DhaK_dom"/>
</dbReference>
<dbReference type="PANTHER" id="PTHR28629:SF4">
    <property type="entry name" value="TRIOKINASE_FMN CYCLASE"/>
    <property type="match status" value="1"/>
</dbReference>
<dbReference type="GO" id="GO:0004371">
    <property type="term" value="F:glycerone kinase activity"/>
    <property type="evidence" value="ECO:0007669"/>
    <property type="project" value="UniProtKB-EC"/>
</dbReference>
<name>A0A2S9XZH4_9BACT</name>
<keyword evidence="2" id="KW-0547">Nucleotide-binding</keyword>
<dbReference type="GO" id="GO:0005524">
    <property type="term" value="F:ATP binding"/>
    <property type="evidence" value="ECO:0007669"/>
    <property type="project" value="UniProtKB-KW"/>
</dbReference>
<evidence type="ECO:0000256" key="2">
    <source>
        <dbReference type="ARBA" id="ARBA00022741"/>
    </source>
</evidence>